<feature type="domain" description="SnoaL-like" evidence="1">
    <location>
        <begin position="5"/>
        <end position="100"/>
    </location>
</feature>
<accession>A0A1B1AGX4</accession>
<sequence length="118" mass="13477">MLAFYNQALIEQHPRPAFERYASRSFVEHKPDVPQGTREATITFLEELIASTPRPRWEILRTIAEGDMVFVHARFSPAEGAAYYAIADVFRLQDCLIVEHWDVVSGPPASSENPNDRF</sequence>
<dbReference type="InParanoid" id="A0A1B1AGX4"/>
<dbReference type="AlphaFoldDB" id="A0A1B1AGX4"/>
<dbReference type="Proteomes" id="UP000092498">
    <property type="component" value="Chromosome"/>
</dbReference>
<dbReference type="KEGG" id="cbot:ATE48_07685"/>
<reference evidence="2 3" key="1">
    <citation type="submission" date="2015-11" db="EMBL/GenBank/DDBJ databases">
        <title>Whole-Genome Sequence of Candidatus Oderbacter manganicum from the National Park Lower Oder Valley, Germany.</title>
        <authorList>
            <person name="Braun B."/>
            <person name="Liere K."/>
            <person name="Szewzyk U."/>
        </authorList>
    </citation>
    <scope>NUCLEOTIDE SEQUENCE [LARGE SCALE GENOMIC DNA]</scope>
    <source>
        <strain evidence="2 3">OTSz_A_272</strain>
    </source>
</reference>
<dbReference type="Gene3D" id="3.10.450.50">
    <property type="match status" value="1"/>
</dbReference>
<dbReference type="SUPFAM" id="SSF54427">
    <property type="entry name" value="NTF2-like"/>
    <property type="match status" value="1"/>
</dbReference>
<organism evidence="2 3">
    <name type="scientific">Candidatus Viadribacter manganicus</name>
    <dbReference type="NCBI Taxonomy" id="1759059"/>
    <lineage>
        <taxon>Bacteria</taxon>
        <taxon>Pseudomonadati</taxon>
        <taxon>Pseudomonadota</taxon>
        <taxon>Alphaproteobacteria</taxon>
        <taxon>Hyphomonadales</taxon>
        <taxon>Hyphomonadaceae</taxon>
        <taxon>Candidatus Viadribacter</taxon>
    </lineage>
</organism>
<evidence type="ECO:0000313" key="3">
    <source>
        <dbReference type="Proteomes" id="UP000092498"/>
    </source>
</evidence>
<gene>
    <name evidence="2" type="ORF">ATE48_07685</name>
</gene>
<dbReference type="InterPro" id="IPR032710">
    <property type="entry name" value="NTF2-like_dom_sf"/>
</dbReference>
<protein>
    <recommendedName>
        <fullName evidence="1">SnoaL-like domain-containing protein</fullName>
    </recommendedName>
</protein>
<keyword evidence="3" id="KW-1185">Reference proteome</keyword>
<dbReference type="EMBL" id="CP013244">
    <property type="protein sequence ID" value="ANP45812.1"/>
    <property type="molecule type" value="Genomic_DNA"/>
</dbReference>
<proteinExistence type="predicted"/>
<dbReference type="InterPro" id="IPR037401">
    <property type="entry name" value="SnoaL-like"/>
</dbReference>
<name>A0A1B1AGX4_9PROT</name>
<dbReference type="STRING" id="1759059.ATE48_07685"/>
<dbReference type="Pfam" id="PF12680">
    <property type="entry name" value="SnoaL_2"/>
    <property type="match status" value="1"/>
</dbReference>
<evidence type="ECO:0000313" key="2">
    <source>
        <dbReference type="EMBL" id="ANP45812.1"/>
    </source>
</evidence>
<evidence type="ECO:0000259" key="1">
    <source>
        <dbReference type="Pfam" id="PF12680"/>
    </source>
</evidence>